<feature type="signal peptide" evidence="1">
    <location>
        <begin position="1"/>
        <end position="28"/>
    </location>
</feature>
<evidence type="ECO:0000313" key="3">
    <source>
        <dbReference type="Proteomes" id="UP000095463"/>
    </source>
</evidence>
<dbReference type="AlphaFoldDB" id="A0A1E5XNM6"/>
<dbReference type="OrthoDB" id="10007991at2"/>
<dbReference type="Proteomes" id="UP000095463">
    <property type="component" value="Unassembled WGS sequence"/>
</dbReference>
<sequence length="128" mass="13147">MLQQLIRASLIAATLGIASGLATAPARAEMVVVAAGTLTPAEQQLVEQNPALTELAGDPEMLRAALDLIATALANPSNTRGGLDDLDATDVKLLGQNPALLQVWRSSPEASADLLQLIRTAAGGSKPK</sequence>
<keyword evidence="3" id="KW-1185">Reference proteome</keyword>
<protein>
    <submittedName>
        <fullName evidence="2">Uncharacterized protein</fullName>
    </submittedName>
</protein>
<organism evidence="2 3">
    <name type="scientific">Devosia insulae DS-56</name>
    <dbReference type="NCBI Taxonomy" id="1116389"/>
    <lineage>
        <taxon>Bacteria</taxon>
        <taxon>Pseudomonadati</taxon>
        <taxon>Pseudomonadota</taxon>
        <taxon>Alphaproteobacteria</taxon>
        <taxon>Hyphomicrobiales</taxon>
        <taxon>Devosiaceae</taxon>
        <taxon>Devosia</taxon>
    </lineage>
</organism>
<evidence type="ECO:0000313" key="2">
    <source>
        <dbReference type="EMBL" id="OEO30181.1"/>
    </source>
</evidence>
<dbReference type="EMBL" id="LAJE02000225">
    <property type="protein sequence ID" value="OEO30181.1"/>
    <property type="molecule type" value="Genomic_DNA"/>
</dbReference>
<proteinExistence type="predicted"/>
<comment type="caution">
    <text evidence="2">The sequence shown here is derived from an EMBL/GenBank/DDBJ whole genome shotgun (WGS) entry which is preliminary data.</text>
</comment>
<accession>A0A1E5XNM6</accession>
<dbReference type="RefSeq" id="WP_069910603.1">
    <property type="nucleotide sequence ID" value="NZ_LAJE02000225.1"/>
</dbReference>
<evidence type="ECO:0000256" key="1">
    <source>
        <dbReference type="SAM" id="SignalP"/>
    </source>
</evidence>
<reference evidence="2 3" key="1">
    <citation type="journal article" date="2015" name="Genome Announc.">
        <title>Genome Assemblies of Three Soil-Associated Devosia species: D. insulae, D. limi, and D. soli.</title>
        <authorList>
            <person name="Hassan Y.I."/>
            <person name="Lepp D."/>
            <person name="Zhou T."/>
        </authorList>
    </citation>
    <scope>NUCLEOTIDE SEQUENCE [LARGE SCALE GENOMIC DNA]</scope>
    <source>
        <strain evidence="2 3">DS-56</strain>
    </source>
</reference>
<name>A0A1E5XNM6_9HYPH</name>
<feature type="chain" id="PRO_5009190328" evidence="1">
    <location>
        <begin position="29"/>
        <end position="128"/>
    </location>
</feature>
<keyword evidence="1" id="KW-0732">Signal</keyword>
<gene>
    <name evidence="2" type="ORF">VW23_022630</name>
</gene>